<keyword evidence="4 5" id="KW-0472">Membrane</keyword>
<proteinExistence type="predicted"/>
<gene>
    <name evidence="6" type="ORF">Cgig2_008006</name>
</gene>
<reference evidence="6" key="1">
    <citation type="submission" date="2022-04" db="EMBL/GenBank/DDBJ databases">
        <title>Carnegiea gigantea Genome sequencing and assembly v2.</title>
        <authorList>
            <person name="Copetti D."/>
            <person name="Sanderson M.J."/>
            <person name="Burquez A."/>
            <person name="Wojciechowski M.F."/>
        </authorList>
    </citation>
    <scope>NUCLEOTIDE SEQUENCE</scope>
    <source>
        <strain evidence="6">SGP5-SGP5p</strain>
        <tissue evidence="6">Aerial part</tissue>
    </source>
</reference>
<organism evidence="6 7">
    <name type="scientific">Carnegiea gigantea</name>
    <dbReference type="NCBI Taxonomy" id="171969"/>
    <lineage>
        <taxon>Eukaryota</taxon>
        <taxon>Viridiplantae</taxon>
        <taxon>Streptophyta</taxon>
        <taxon>Embryophyta</taxon>
        <taxon>Tracheophyta</taxon>
        <taxon>Spermatophyta</taxon>
        <taxon>Magnoliopsida</taxon>
        <taxon>eudicotyledons</taxon>
        <taxon>Gunneridae</taxon>
        <taxon>Pentapetalae</taxon>
        <taxon>Caryophyllales</taxon>
        <taxon>Cactineae</taxon>
        <taxon>Cactaceae</taxon>
        <taxon>Cactoideae</taxon>
        <taxon>Echinocereeae</taxon>
        <taxon>Carnegiea</taxon>
    </lineage>
</organism>
<feature type="transmembrane region" description="Helical" evidence="5">
    <location>
        <begin position="12"/>
        <end position="35"/>
    </location>
</feature>
<dbReference type="InterPro" id="IPR006514">
    <property type="entry name" value="IRX15/GXM/AGM"/>
</dbReference>
<dbReference type="NCBIfam" id="TIGR01627">
    <property type="entry name" value="A_thal_3515"/>
    <property type="match status" value="1"/>
</dbReference>
<comment type="caution">
    <text evidence="6">The sequence shown here is derived from an EMBL/GenBank/DDBJ whole genome shotgun (WGS) entry which is preliminary data.</text>
</comment>
<dbReference type="Proteomes" id="UP001153076">
    <property type="component" value="Unassembled WGS sequence"/>
</dbReference>
<evidence type="ECO:0000313" key="6">
    <source>
        <dbReference type="EMBL" id="KAJ8453122.1"/>
    </source>
</evidence>
<evidence type="ECO:0000256" key="2">
    <source>
        <dbReference type="ARBA" id="ARBA00022692"/>
    </source>
</evidence>
<dbReference type="OrthoDB" id="1896682at2759"/>
<comment type="subcellular location">
    <subcellularLocation>
        <location evidence="1">Golgi apparatus membrane</location>
        <topology evidence="1">Single-pass membrane protein</topology>
    </subcellularLocation>
</comment>
<evidence type="ECO:0000256" key="3">
    <source>
        <dbReference type="ARBA" id="ARBA00022989"/>
    </source>
</evidence>
<evidence type="ECO:0000256" key="5">
    <source>
        <dbReference type="SAM" id="Phobius"/>
    </source>
</evidence>
<dbReference type="Pfam" id="PF21729">
    <property type="entry name" value="IRX15_IRX15L_GXM"/>
    <property type="match status" value="1"/>
</dbReference>
<dbReference type="AlphaFoldDB" id="A0A9Q1L2X7"/>
<accession>A0A9Q1L2X7</accession>
<keyword evidence="3 5" id="KW-1133">Transmembrane helix</keyword>
<evidence type="ECO:0008006" key="8">
    <source>
        <dbReference type="Google" id="ProtNLM"/>
    </source>
</evidence>
<name>A0A9Q1L2X7_9CARY</name>
<dbReference type="GO" id="GO:0045492">
    <property type="term" value="P:xylan biosynthetic process"/>
    <property type="evidence" value="ECO:0007669"/>
    <property type="project" value="InterPro"/>
</dbReference>
<evidence type="ECO:0000256" key="1">
    <source>
        <dbReference type="ARBA" id="ARBA00004194"/>
    </source>
</evidence>
<protein>
    <recommendedName>
        <fullName evidence="8">Polysaccharide biosynthesis domain-containing protein</fullName>
    </recommendedName>
</protein>
<keyword evidence="7" id="KW-1185">Reference proteome</keyword>
<evidence type="ECO:0000313" key="7">
    <source>
        <dbReference type="Proteomes" id="UP001153076"/>
    </source>
</evidence>
<keyword evidence="2 5" id="KW-0812">Transmembrane</keyword>
<dbReference type="GO" id="GO:0000139">
    <property type="term" value="C:Golgi membrane"/>
    <property type="evidence" value="ECO:0007669"/>
    <property type="project" value="UniProtKB-SubCell"/>
</dbReference>
<sequence>MRSTGAKSQSPSIFKTIICCSLFLGLAFLILRFTFSSSNDDSSAIFSKSFIASQNCASTCNKITPSLSETIIHYATSNITPQQTKKEISVTARILLRKSPCNFLVFGLGYDSPMWAALNHRGRTVFLEENEVWINEIKAKFPTLESYHAVYDTKLRQSGELMAAASTAEECRKVVDPRQSECLLALKGLPKEIYEMEWDLIMVDAPTGYHDEAPGRMSAIYTAGLMARNQEQGETDVFVHDVDRSVEDKFSMEFLCQGYMVEQEGRLRHFTNSLSRVSDFDLDPAIKRKIDNFELLPLLDGEGGSHIEVGGNYFALPVSDQ</sequence>
<dbReference type="PANTHER" id="PTHR31444">
    <property type="entry name" value="OS11G0490100 PROTEIN"/>
    <property type="match status" value="1"/>
</dbReference>
<dbReference type="EMBL" id="JAKOGI010000001">
    <property type="protein sequence ID" value="KAJ8453122.1"/>
    <property type="molecule type" value="Genomic_DNA"/>
</dbReference>
<evidence type="ECO:0000256" key="4">
    <source>
        <dbReference type="ARBA" id="ARBA00023136"/>
    </source>
</evidence>